<dbReference type="InterPro" id="IPR023213">
    <property type="entry name" value="CAT-like_dom_sf"/>
</dbReference>
<evidence type="ECO:0000259" key="15">
    <source>
        <dbReference type="Pfam" id="PF16484"/>
    </source>
</evidence>
<evidence type="ECO:0000256" key="10">
    <source>
        <dbReference type="PIRSR" id="PIRSR600542-1"/>
    </source>
</evidence>
<dbReference type="InterPro" id="IPR042231">
    <property type="entry name" value="Cho/carn_acyl_trans_2"/>
</dbReference>
<feature type="domain" description="Carnitine O-palmitoyltransferase N-terminal" evidence="15">
    <location>
        <begin position="1"/>
        <end position="47"/>
    </location>
</feature>
<dbReference type="InterPro" id="IPR000542">
    <property type="entry name" value="Carn_acyl_trans"/>
</dbReference>
<proteinExistence type="inferred from homology"/>
<name>A0A8C4PJE6_EQUAS</name>
<keyword evidence="7" id="KW-0443">Lipid metabolism</keyword>
<evidence type="ECO:0000256" key="2">
    <source>
        <dbReference type="ARBA" id="ARBA00005232"/>
    </source>
</evidence>
<feature type="region of interest" description="Disordered" evidence="12">
    <location>
        <begin position="557"/>
        <end position="582"/>
    </location>
</feature>
<sequence>MAEAHQAVGFRPSLTSDGGEAELSAPVLQEIYVSGLRSWKRHLSRFWVRRAAAWSPSFREGGYLLPGCTSGMLVVPLLGSHQPLLGILMGGQHHRLRGVLAAALFASCLWGALILTLHIALRLLLSYHGWLLEPHGAMSSPTKTWLALVRIFSGRHPMLFSYQRSLPRQPVPSVQDTVRKYLESVRPVLSDEDFDWTAGLAQEFLKLQASLLQWYLRLKYWWASNYVSDWWEEFVYLRSRNSLMVNSNYYMMDFLYVTPTPVQAARAGNAVHALLLYRHRLNRQEILPTLLMGMRPLCSAQYEKIFNTTRIPGIQKDHIRHLRDSRHVAVFHRGRFFRVGTHSQSGLLSPRALEQQFQRILDDPSPACPHEEHLAALTAAPRDMWAQVRRSLKTRAGDALEAVEGAAFFVSLDSEPAGLAREDPAASLDAYAQALLAGRGHDRWFDKSFSLMVFSNGKLGLSVEHSWADCPISGHMWEFTLATECFHLGYSADGHCKGHPDPSLPHPQRLHWDLPDKVRPGVWASSPSPQVPDFDPKLIPAPSLNLQITPVPYSIPSPNSNPAPTPVASSTNCPLRPRPQSGSVHSEQWQLATSQIPVQQVHLFDVHNYPDYVSSGGGFGPADDHGYGVSYIFMGDDTITFHISSKKSSTKTDSHRLGQHIEDALLDVASLFQEGQRLKRGCRRLGEDDSGHRCGSLPCHTRGSRAPTTSANF</sequence>
<feature type="domain" description="Choline/carnitine acyltransferase" evidence="14">
    <location>
        <begin position="170"/>
        <end position="519"/>
    </location>
</feature>
<evidence type="ECO:0000256" key="3">
    <source>
        <dbReference type="ARBA" id="ARBA00022679"/>
    </source>
</evidence>
<dbReference type="AlphaFoldDB" id="A0A8C4PJE6"/>
<dbReference type="SUPFAM" id="SSF52777">
    <property type="entry name" value="CoA-dependent acyltransferases"/>
    <property type="match status" value="2"/>
</dbReference>
<feature type="region of interest" description="Disordered" evidence="12">
    <location>
        <begin position="686"/>
        <end position="713"/>
    </location>
</feature>
<accession>A0A8C4PJE6</accession>
<gene>
    <name evidence="16" type="primary">CPT1C</name>
</gene>
<dbReference type="InterPro" id="IPR032476">
    <property type="entry name" value="CPT_N"/>
</dbReference>
<comment type="subcellular location">
    <subcellularLocation>
        <location evidence="1">Membrane</location>
        <topology evidence="1">Multi-pass membrane protein</topology>
    </subcellularLocation>
</comment>
<evidence type="ECO:0000256" key="5">
    <source>
        <dbReference type="ARBA" id="ARBA00022832"/>
    </source>
</evidence>
<dbReference type="PROSITE" id="PS00439">
    <property type="entry name" value="ACYLTRANSF_C_1"/>
    <property type="match status" value="1"/>
</dbReference>
<keyword evidence="3 11" id="KW-0808">Transferase</keyword>
<feature type="transmembrane region" description="Helical" evidence="13">
    <location>
        <begin position="99"/>
        <end position="121"/>
    </location>
</feature>
<evidence type="ECO:0000256" key="6">
    <source>
        <dbReference type="ARBA" id="ARBA00022989"/>
    </source>
</evidence>
<keyword evidence="8 13" id="KW-0472">Membrane</keyword>
<evidence type="ECO:0000256" key="1">
    <source>
        <dbReference type="ARBA" id="ARBA00004141"/>
    </source>
</evidence>
<evidence type="ECO:0000256" key="9">
    <source>
        <dbReference type="ARBA" id="ARBA00023315"/>
    </source>
</evidence>
<evidence type="ECO:0000256" key="12">
    <source>
        <dbReference type="SAM" id="MobiDB-lite"/>
    </source>
</evidence>
<dbReference type="PANTHER" id="PTHR22589">
    <property type="entry name" value="CARNITINE O-ACYLTRANSFERASE"/>
    <property type="match status" value="1"/>
</dbReference>
<evidence type="ECO:0000256" key="11">
    <source>
        <dbReference type="RuleBase" id="RU003801"/>
    </source>
</evidence>
<evidence type="ECO:0000313" key="16">
    <source>
        <dbReference type="Ensembl" id="ENSEASP00005009466.1"/>
    </source>
</evidence>
<feature type="domain" description="Choline/carnitine acyltransferase" evidence="14">
    <location>
        <begin position="585"/>
        <end position="662"/>
    </location>
</feature>
<dbReference type="InterPro" id="IPR039551">
    <property type="entry name" value="Cho/carn_acyl_trans"/>
</dbReference>
<dbReference type="Pfam" id="PF00755">
    <property type="entry name" value="Carn_acyltransf"/>
    <property type="match status" value="2"/>
</dbReference>
<comment type="similarity">
    <text evidence="2 11">Belongs to the carnitine/choline acetyltransferase family.</text>
</comment>
<dbReference type="PROSITE" id="PS00440">
    <property type="entry name" value="ACYLTRANSF_C_2"/>
    <property type="match status" value="1"/>
</dbReference>
<evidence type="ECO:0000256" key="7">
    <source>
        <dbReference type="ARBA" id="ARBA00023098"/>
    </source>
</evidence>
<dbReference type="FunFam" id="3.30.559.70:FF:000008">
    <property type="entry name" value="carnitine O-palmitoyltransferase 1, brain isoform"/>
    <property type="match status" value="1"/>
</dbReference>
<dbReference type="Gene3D" id="6.10.250.1760">
    <property type="match status" value="1"/>
</dbReference>
<keyword evidence="6 13" id="KW-1133">Transmembrane helix</keyword>
<dbReference type="Ensembl" id="ENSEAST00005010285.1">
    <property type="protein sequence ID" value="ENSEASP00005009466.1"/>
    <property type="gene ID" value="ENSEASG00005005975.1"/>
</dbReference>
<evidence type="ECO:0000259" key="14">
    <source>
        <dbReference type="Pfam" id="PF00755"/>
    </source>
</evidence>
<evidence type="ECO:0000256" key="13">
    <source>
        <dbReference type="SAM" id="Phobius"/>
    </source>
</evidence>
<dbReference type="Pfam" id="PF16484">
    <property type="entry name" value="CPT_N"/>
    <property type="match status" value="1"/>
</dbReference>
<dbReference type="GO" id="GO:0005739">
    <property type="term" value="C:mitochondrion"/>
    <property type="evidence" value="ECO:0007669"/>
    <property type="project" value="TreeGrafter"/>
</dbReference>
<feature type="active site" description="Proton acceptor" evidence="10">
    <location>
        <position position="465"/>
    </location>
</feature>
<keyword evidence="5" id="KW-0276">Fatty acid metabolism</keyword>
<dbReference type="GO" id="GO:0006635">
    <property type="term" value="P:fatty acid beta-oxidation"/>
    <property type="evidence" value="ECO:0007669"/>
    <property type="project" value="UniProtKB-UniPathway"/>
</dbReference>
<protein>
    <submittedName>
        <fullName evidence="16">Carnitine palmitoyltransferase 1C</fullName>
    </submittedName>
</protein>
<organism evidence="16">
    <name type="scientific">Equus asinus asinus</name>
    <dbReference type="NCBI Taxonomy" id="83772"/>
    <lineage>
        <taxon>Eukaryota</taxon>
        <taxon>Metazoa</taxon>
        <taxon>Chordata</taxon>
        <taxon>Craniata</taxon>
        <taxon>Vertebrata</taxon>
        <taxon>Euteleostomi</taxon>
        <taxon>Mammalia</taxon>
        <taxon>Eutheria</taxon>
        <taxon>Laurasiatheria</taxon>
        <taxon>Perissodactyla</taxon>
        <taxon>Equidae</taxon>
        <taxon>Equus</taxon>
    </lineage>
</organism>
<dbReference type="GO" id="GO:0004095">
    <property type="term" value="F:carnitine O-palmitoyltransferase activity"/>
    <property type="evidence" value="ECO:0007669"/>
    <property type="project" value="TreeGrafter"/>
</dbReference>
<evidence type="ECO:0000256" key="8">
    <source>
        <dbReference type="ARBA" id="ARBA00023136"/>
    </source>
</evidence>
<dbReference type="GO" id="GO:0016020">
    <property type="term" value="C:membrane"/>
    <property type="evidence" value="ECO:0007669"/>
    <property type="project" value="UniProtKB-SubCell"/>
</dbReference>
<dbReference type="Gene3D" id="3.30.559.10">
    <property type="entry name" value="Chloramphenicol acetyltransferase-like domain"/>
    <property type="match status" value="2"/>
</dbReference>
<dbReference type="GO" id="GO:0009437">
    <property type="term" value="P:carnitine metabolic process"/>
    <property type="evidence" value="ECO:0007669"/>
    <property type="project" value="TreeGrafter"/>
</dbReference>
<dbReference type="PANTHER" id="PTHR22589:SF55">
    <property type="entry name" value="CARNITINE O-PALMITOYLTRANSFERASE 1, BRAIN ISOFORM"/>
    <property type="match status" value="1"/>
</dbReference>
<dbReference type="UniPathway" id="UPA00659"/>
<keyword evidence="9 11" id="KW-0012">Acyltransferase</keyword>
<reference evidence="16" key="1">
    <citation type="submission" date="2023-03" db="UniProtKB">
        <authorList>
            <consortium name="Ensembl"/>
        </authorList>
    </citation>
    <scope>IDENTIFICATION</scope>
</reference>
<dbReference type="Gene3D" id="3.30.559.70">
    <property type="entry name" value="Choline/Carnitine o-acyltransferase, domain 2"/>
    <property type="match status" value="1"/>
</dbReference>
<keyword evidence="4 13" id="KW-0812">Transmembrane</keyword>
<evidence type="ECO:0000256" key="4">
    <source>
        <dbReference type="ARBA" id="ARBA00022692"/>
    </source>
</evidence>